<feature type="region of interest" description="Disordered" evidence="6">
    <location>
        <begin position="603"/>
        <end position="626"/>
    </location>
</feature>
<gene>
    <name evidence="7" type="ORF">DUNSADRAFT_7045</name>
</gene>
<protein>
    <submittedName>
        <fullName evidence="7">Eukaryotic membrane protein family-domain-containing protein</fullName>
    </submittedName>
</protein>
<proteinExistence type="inferred from homology"/>
<feature type="region of interest" description="Disordered" evidence="6">
    <location>
        <begin position="1"/>
        <end position="28"/>
    </location>
</feature>
<feature type="region of interest" description="Disordered" evidence="6">
    <location>
        <begin position="99"/>
        <end position="164"/>
    </location>
</feature>
<feature type="compositionally biased region" description="Basic and acidic residues" evidence="6">
    <location>
        <begin position="1"/>
        <end position="13"/>
    </location>
</feature>
<comment type="caution">
    <text evidence="7">The sequence shown here is derived from an EMBL/GenBank/DDBJ whole genome shotgun (WGS) entry which is preliminary data.</text>
</comment>
<keyword evidence="4" id="KW-1133">Transmembrane helix</keyword>
<evidence type="ECO:0000256" key="4">
    <source>
        <dbReference type="ARBA" id="ARBA00022989"/>
    </source>
</evidence>
<evidence type="ECO:0000313" key="7">
    <source>
        <dbReference type="EMBL" id="KAF5842436.1"/>
    </source>
</evidence>
<evidence type="ECO:0000256" key="5">
    <source>
        <dbReference type="ARBA" id="ARBA00023136"/>
    </source>
</evidence>
<evidence type="ECO:0000256" key="3">
    <source>
        <dbReference type="ARBA" id="ARBA00022692"/>
    </source>
</evidence>
<keyword evidence="5" id="KW-0472">Membrane</keyword>
<accession>A0ABQ7H6F6</accession>
<reference evidence="7" key="1">
    <citation type="submission" date="2017-08" db="EMBL/GenBank/DDBJ databases">
        <authorList>
            <person name="Polle J.E."/>
            <person name="Barry K."/>
            <person name="Cushman J."/>
            <person name="Schmutz J."/>
            <person name="Tran D."/>
            <person name="Hathwaick L.T."/>
            <person name="Yim W.C."/>
            <person name="Jenkins J."/>
            <person name="Mckie-Krisberg Z.M."/>
            <person name="Prochnik S."/>
            <person name="Lindquist E."/>
            <person name="Dockter R.B."/>
            <person name="Adam C."/>
            <person name="Molina H."/>
            <person name="Bunkerborg J."/>
            <person name="Jin E."/>
            <person name="Buchheim M."/>
            <person name="Magnuson J."/>
        </authorList>
    </citation>
    <scope>NUCLEOTIDE SEQUENCE</scope>
    <source>
        <strain evidence="7">CCAP 19/18</strain>
    </source>
</reference>
<keyword evidence="3" id="KW-0812">Transmembrane</keyword>
<evidence type="ECO:0000256" key="2">
    <source>
        <dbReference type="ARBA" id="ARBA00008803"/>
    </source>
</evidence>
<evidence type="ECO:0000256" key="1">
    <source>
        <dbReference type="ARBA" id="ARBA00004141"/>
    </source>
</evidence>
<comment type="similarity">
    <text evidence="2">Belongs to the TAPT1 family.</text>
</comment>
<organism evidence="7 8">
    <name type="scientific">Dunaliella salina</name>
    <name type="common">Green alga</name>
    <name type="synonym">Protococcus salinus</name>
    <dbReference type="NCBI Taxonomy" id="3046"/>
    <lineage>
        <taxon>Eukaryota</taxon>
        <taxon>Viridiplantae</taxon>
        <taxon>Chlorophyta</taxon>
        <taxon>core chlorophytes</taxon>
        <taxon>Chlorophyceae</taxon>
        <taxon>CS clade</taxon>
        <taxon>Chlamydomonadales</taxon>
        <taxon>Dunaliellaceae</taxon>
        <taxon>Dunaliella</taxon>
    </lineage>
</organism>
<evidence type="ECO:0000313" key="8">
    <source>
        <dbReference type="Proteomes" id="UP000815325"/>
    </source>
</evidence>
<keyword evidence="8" id="KW-1185">Reference proteome</keyword>
<sequence>MSHPCAHEQHNIHQEPGSDSTPIDMRAPFTCDPLLATASAPTSMQKSLVELERSSSANSDLYKQGKAWHKLMGTSLGSVDQGLHNLSSLEHEPQHSLLLNANSCTPQPPPPDFGSAEVATMNTSPTPSTPHGPLSHGGHEQAVPCSEGFTSPLPPLHPSTQSAPTACVPAISITEQQQQQQQQQHQKQQYQVPLAGTETHNFSSSKCAARLRSSSSTGGALKLRYNFLMYVPYQLERLIQFGTLLCLDSFLGIMTIMPYRAAVALLTVGRGILARWSGSRGSAAVCAEAVAPGSNSRRSKIGGSQLYDIVCMLILLGSSAILRAIRPGFIYYWLKDITSEFLKMSVLSSAFEIADKSSSCTRCMLLHAVILMCQGLVLAVALNSKRNGLLALLIANNFVEIKGAVFKRWDVPRIWGLVCMDIVERLHLFAILIFVVIEDMESSSTWSPSSNILRESIKILGSEVIIDILKHAMLGKFNDVRPGLYREYMKDLCDKAVSAQSHTLHKLMGFHHLAPGCLVLRTLTTLFWINLETWDISEVSLRVCAAFAIWLGLALVKPCVGWGLKIVAHRYVVYYTKRYNTKASHASRVPSALGTNLLSGRPSVHQQQQQHHHHHHHQVAEHAKEE</sequence>
<name>A0ABQ7H6F6_DUNSA</name>
<dbReference type="Pfam" id="PF05346">
    <property type="entry name" value="DUF747"/>
    <property type="match status" value="1"/>
</dbReference>
<comment type="subcellular location">
    <subcellularLocation>
        <location evidence="1">Membrane</location>
        <topology evidence="1">Multi-pass membrane protein</topology>
    </subcellularLocation>
</comment>
<evidence type="ECO:0000256" key="6">
    <source>
        <dbReference type="SAM" id="MobiDB-lite"/>
    </source>
</evidence>
<dbReference type="EMBL" id="MU069461">
    <property type="protein sequence ID" value="KAF5842436.1"/>
    <property type="molecule type" value="Genomic_DNA"/>
</dbReference>
<dbReference type="Proteomes" id="UP000815325">
    <property type="component" value="Unassembled WGS sequence"/>
</dbReference>
<dbReference type="PANTHER" id="PTHR13317">
    <property type="entry name" value="TRANSMEMBRANE ANTERIOR POSTERIOR TRANSFORMATION PROTEIN 1 HOMOLOG"/>
    <property type="match status" value="1"/>
</dbReference>
<dbReference type="InterPro" id="IPR008010">
    <property type="entry name" value="Tatp1"/>
</dbReference>
<dbReference type="PANTHER" id="PTHR13317:SF4">
    <property type="entry name" value="TRANSMEMBRANE ANTERIOR POSTERIOR TRANSFORMATION PROTEIN 1 HOMOLOG"/>
    <property type="match status" value="1"/>
</dbReference>